<dbReference type="Gene3D" id="3.40.50.300">
    <property type="entry name" value="P-loop containing nucleotide triphosphate hydrolases"/>
    <property type="match status" value="1"/>
</dbReference>
<dbReference type="AlphaFoldDB" id="A0A5B9DU24"/>
<evidence type="ECO:0000313" key="2">
    <source>
        <dbReference type="Proteomes" id="UP000321062"/>
    </source>
</evidence>
<dbReference type="InterPro" id="IPR027417">
    <property type="entry name" value="P-loop_NTPase"/>
</dbReference>
<dbReference type="OrthoDB" id="7202530at2"/>
<dbReference type="RefSeq" id="WP_147657993.1">
    <property type="nucleotide sequence ID" value="NZ_BMFM01000001.1"/>
</dbReference>
<reference evidence="1 2" key="1">
    <citation type="journal article" date="2015" name="Int. J. Syst. Evol. Microbiol.">
        <title>Youhaiella tibetensis gen. nov., sp. nov., isolated from subsurface sediment.</title>
        <authorList>
            <person name="Wang Y.X."/>
            <person name="Huang F.Q."/>
            <person name="Nogi Y."/>
            <person name="Pang S.J."/>
            <person name="Wang P.K."/>
            <person name="Lv J."/>
        </authorList>
    </citation>
    <scope>NUCLEOTIDE SEQUENCE [LARGE SCALE GENOMIC DNA]</scope>
    <source>
        <strain evidence="2">fig4</strain>
    </source>
</reference>
<gene>
    <name evidence="1" type="ORF">FNA67_20660</name>
</gene>
<name>A0A5B9DU24_9HYPH</name>
<sequence length="251" mass="27296">MGSPAKQEALEALRARIAAIENRPPLGESGADLRRKQVEGFLASAPGLLHEVFTPEERNAGATLGFSLGQARALIKPDRPAVFYMGLAHESQERGLPYGPGLQNFGFAPEHLTLVRTQTMPELLWAIEEALSCRAVAAVIADIGGHPKILDFTVSRRLSLRAVSGGASVFLNRYGTGREASAAQLRWRVEPAVSEGQRFDPRAPGNARWQIILEKGLLSGDINRQGDWKLSWNHGFELDADKSIARQQAAA</sequence>
<dbReference type="EMBL" id="CP041690">
    <property type="protein sequence ID" value="QEE22425.1"/>
    <property type="molecule type" value="Genomic_DNA"/>
</dbReference>
<proteinExistence type="predicted"/>
<dbReference type="Proteomes" id="UP000321062">
    <property type="component" value="Chromosome"/>
</dbReference>
<dbReference type="KEGG" id="yti:FNA67_20660"/>
<protein>
    <submittedName>
        <fullName evidence="1">Uncharacterized protein</fullName>
    </submittedName>
</protein>
<evidence type="ECO:0000313" key="1">
    <source>
        <dbReference type="EMBL" id="QEE22425.1"/>
    </source>
</evidence>
<keyword evidence="2" id="KW-1185">Reference proteome</keyword>
<dbReference type="SUPFAM" id="SSF52540">
    <property type="entry name" value="P-loop containing nucleoside triphosphate hydrolases"/>
    <property type="match status" value="1"/>
</dbReference>
<organism evidence="1 2">
    <name type="scientific">Paradevosia tibetensis</name>
    <dbReference type="NCBI Taxonomy" id="1447062"/>
    <lineage>
        <taxon>Bacteria</taxon>
        <taxon>Pseudomonadati</taxon>
        <taxon>Pseudomonadota</taxon>
        <taxon>Alphaproteobacteria</taxon>
        <taxon>Hyphomicrobiales</taxon>
        <taxon>Devosiaceae</taxon>
        <taxon>Paradevosia</taxon>
    </lineage>
</organism>
<accession>A0A5B9DU24</accession>